<feature type="compositionally biased region" description="Basic residues" evidence="1">
    <location>
        <begin position="361"/>
        <end position="376"/>
    </location>
</feature>
<dbReference type="STRING" id="1073574.GOARA_061_00300"/>
<dbReference type="RefSeq" id="WP_007322666.1">
    <property type="nucleotide sequence ID" value="NZ_BAEE01000061.1"/>
</dbReference>
<comment type="caution">
    <text evidence="2">The sequence shown here is derived from an EMBL/GenBank/DDBJ whole genome shotgun (WGS) entry which is preliminary data.</text>
</comment>
<feature type="region of interest" description="Disordered" evidence="1">
    <location>
        <begin position="346"/>
        <end position="376"/>
    </location>
</feature>
<accession>G7H416</accession>
<protein>
    <recommendedName>
        <fullName evidence="4">Sulfotransferase family protein</fullName>
    </recommendedName>
</protein>
<dbReference type="AlphaFoldDB" id="G7H416"/>
<evidence type="ECO:0000313" key="3">
    <source>
        <dbReference type="Proteomes" id="UP000035088"/>
    </source>
</evidence>
<evidence type="ECO:0000313" key="2">
    <source>
        <dbReference type="EMBL" id="GAB10591.1"/>
    </source>
</evidence>
<evidence type="ECO:0000256" key="1">
    <source>
        <dbReference type="SAM" id="MobiDB-lite"/>
    </source>
</evidence>
<dbReference type="InterPro" id="IPR027417">
    <property type="entry name" value="P-loop_NTPase"/>
</dbReference>
<dbReference type="Proteomes" id="UP000035088">
    <property type="component" value="Unassembled WGS sequence"/>
</dbReference>
<organism evidence="2 3">
    <name type="scientific">Gordonia araii NBRC 100433</name>
    <dbReference type="NCBI Taxonomy" id="1073574"/>
    <lineage>
        <taxon>Bacteria</taxon>
        <taxon>Bacillati</taxon>
        <taxon>Actinomycetota</taxon>
        <taxon>Actinomycetes</taxon>
        <taxon>Mycobacteriales</taxon>
        <taxon>Gordoniaceae</taxon>
        <taxon>Gordonia</taxon>
    </lineage>
</organism>
<dbReference type="Gene3D" id="3.40.50.300">
    <property type="entry name" value="P-loop containing nucleotide triphosphate hydrolases"/>
    <property type="match status" value="1"/>
</dbReference>
<proteinExistence type="predicted"/>
<keyword evidence="3" id="KW-1185">Reference proteome</keyword>
<gene>
    <name evidence="2" type="ORF">GOARA_061_00300</name>
</gene>
<sequence length="376" mass="40974">MPIVYLHIGLPKTGTTHLQERLWANRRPAQDRAGLLFPGSSTADHFHAAAHLQPERFPAWASPESAGAWPAMLGQMRAWHGDSVVSHELFATMGPEQIASLLGDLDFADEVRVILTVRDLARQIPSVWQETLQNRQTTTFDDFFASVANHAPGGPRSPEIPEVSFWELQDYAAIAQRWAEALGAGQVHIVTVPAAGAVGGDALWDRFLAVLGVDPALLPELDHRANNSIGAAQNEFLRRLNVRLGPDVAEWWRYELLVKRQFGGDALRQTSSGRSGGLSGAHRRWAAGQADAMIAAVADRGYALTGSLDDLRVSPHDDGGAPAVPPAEDVLEAGLDALAYWIQKMPLPEQNPKPPSLARRAAGRAKREARRLGRLR</sequence>
<dbReference type="OrthoDB" id="5144031at2"/>
<evidence type="ECO:0008006" key="4">
    <source>
        <dbReference type="Google" id="ProtNLM"/>
    </source>
</evidence>
<dbReference type="EMBL" id="BAEE01000061">
    <property type="protein sequence ID" value="GAB10591.1"/>
    <property type="molecule type" value="Genomic_DNA"/>
</dbReference>
<name>G7H416_9ACTN</name>
<dbReference type="SUPFAM" id="SSF52540">
    <property type="entry name" value="P-loop containing nucleoside triphosphate hydrolases"/>
    <property type="match status" value="1"/>
</dbReference>
<reference evidence="2 3" key="1">
    <citation type="submission" date="2011-11" db="EMBL/GenBank/DDBJ databases">
        <title>Whole genome shotgun sequence of Gordonia araii NBRC 100433.</title>
        <authorList>
            <person name="Yoshida Y."/>
            <person name="Hosoyama A."/>
            <person name="Tsuchikane K."/>
            <person name="Katsumata H."/>
            <person name="Yamazaki S."/>
            <person name="Fujita N."/>
        </authorList>
    </citation>
    <scope>NUCLEOTIDE SEQUENCE [LARGE SCALE GENOMIC DNA]</scope>
    <source>
        <strain evidence="2 3">NBRC 100433</strain>
    </source>
</reference>